<accession>A0ACC0D7D0</accession>
<reference evidence="1 2" key="1">
    <citation type="journal article" date="2022" name="New Phytol.">
        <title>Ecological generalism drives hyperdiversity of secondary metabolite gene clusters in xylarialean endophytes.</title>
        <authorList>
            <person name="Franco M.E.E."/>
            <person name="Wisecaver J.H."/>
            <person name="Arnold A.E."/>
            <person name="Ju Y.M."/>
            <person name="Slot J.C."/>
            <person name="Ahrendt S."/>
            <person name="Moore L.P."/>
            <person name="Eastman K.E."/>
            <person name="Scott K."/>
            <person name="Konkel Z."/>
            <person name="Mondo S.J."/>
            <person name="Kuo A."/>
            <person name="Hayes R.D."/>
            <person name="Haridas S."/>
            <person name="Andreopoulos B."/>
            <person name="Riley R."/>
            <person name="LaButti K."/>
            <person name="Pangilinan J."/>
            <person name="Lipzen A."/>
            <person name="Amirebrahimi M."/>
            <person name="Yan J."/>
            <person name="Adam C."/>
            <person name="Keymanesh K."/>
            <person name="Ng V."/>
            <person name="Louie K."/>
            <person name="Northen T."/>
            <person name="Drula E."/>
            <person name="Henrissat B."/>
            <person name="Hsieh H.M."/>
            <person name="Youens-Clark K."/>
            <person name="Lutzoni F."/>
            <person name="Miadlikowska J."/>
            <person name="Eastwood D.C."/>
            <person name="Hamelin R.C."/>
            <person name="Grigoriev I.V."/>
            <person name="U'Ren J.M."/>
        </authorList>
    </citation>
    <scope>NUCLEOTIDE SEQUENCE [LARGE SCALE GENOMIC DNA]</scope>
    <source>
        <strain evidence="1 2">ER1909</strain>
    </source>
</reference>
<evidence type="ECO:0000313" key="1">
    <source>
        <dbReference type="EMBL" id="KAI6088416.1"/>
    </source>
</evidence>
<evidence type="ECO:0000313" key="2">
    <source>
        <dbReference type="Proteomes" id="UP001497680"/>
    </source>
</evidence>
<comment type="caution">
    <text evidence="1">The sequence shown here is derived from an EMBL/GenBank/DDBJ whole genome shotgun (WGS) entry which is preliminary data.</text>
</comment>
<dbReference type="EMBL" id="MU394301">
    <property type="protein sequence ID" value="KAI6088416.1"/>
    <property type="molecule type" value="Genomic_DNA"/>
</dbReference>
<keyword evidence="2" id="KW-1185">Reference proteome</keyword>
<name>A0ACC0D7D0_9PEZI</name>
<dbReference type="Proteomes" id="UP001497680">
    <property type="component" value="Unassembled WGS sequence"/>
</dbReference>
<organism evidence="1 2">
    <name type="scientific">Hypoxylon rubiginosum</name>
    <dbReference type="NCBI Taxonomy" id="110542"/>
    <lineage>
        <taxon>Eukaryota</taxon>
        <taxon>Fungi</taxon>
        <taxon>Dikarya</taxon>
        <taxon>Ascomycota</taxon>
        <taxon>Pezizomycotina</taxon>
        <taxon>Sordariomycetes</taxon>
        <taxon>Xylariomycetidae</taxon>
        <taxon>Xylariales</taxon>
        <taxon>Hypoxylaceae</taxon>
        <taxon>Hypoxylon</taxon>
    </lineage>
</organism>
<sequence>MAYDYALVHLKYTIPFAGLLTLILRPLLTKLDLYKTATLILVAFCATLPWDSYLIRHGVWSYPPDAIAGPRLFGVPAEELFFFVIQTYITSMLYILLNKPVLHAQFITNRDDSSSTSRRLRTLGQVFLVGCIAVGAALVKKGGEGTYLGLILVWACPFTLLTWSLSGYFIIKLPLACVATPIIVPTVYLWIVDELALGRGTWAIESGTKLGWRIWGSLELEEAVFFLVTNTLIVFGMVAFDRGLAVLYTFPERFPNAPQTPSPGFLFKALFTDPAKYDMVRVKGIREAVVTLRRKSRSFYLASSVFPGRLRIDLVLLYSFCRVADDLVDESRTESEALEWINKLSNYLDLAYGFEGQSPSSRRYVDAYVERNFPKATQSALELLPTNLLPKGPLYELLEGFKMDLSFAGTGSNGVQFPIKDETDLETYAHRVASTVGELCLWLVFHHCDTKLSEDKKSSLILAAQTMGHALQYVNIARDILVDAEMGRVYLPVNWLKAENLTPQDIVRNPKQPKVEYLRQRLLDRAFKEYDRSRDTMNILPSEVRGPLIVAVESYMEIGRVLREKTGVHSKSRKGRATVPRSRRLWVAWKNLSAA</sequence>
<gene>
    <name evidence="1" type="ORF">F4821DRAFT_233669</name>
</gene>
<proteinExistence type="predicted"/>
<protein>
    <submittedName>
        <fullName evidence="1">Uncharacterized protein</fullName>
    </submittedName>
</protein>